<dbReference type="Proteomes" id="UP000216311">
    <property type="component" value="Unassembled WGS sequence"/>
</dbReference>
<evidence type="ECO:0000313" key="3">
    <source>
        <dbReference type="Proteomes" id="UP000216311"/>
    </source>
</evidence>
<dbReference type="EMBL" id="NMVQ01000012">
    <property type="protein sequence ID" value="OYO21977.1"/>
    <property type="molecule type" value="Genomic_DNA"/>
</dbReference>
<gene>
    <name evidence="2" type="ORF">CGZ93_08595</name>
</gene>
<dbReference type="AlphaFoldDB" id="A0A255H320"/>
<proteinExistence type="predicted"/>
<accession>A0A255H320</accession>
<dbReference type="OrthoDB" id="4867150at2"/>
<feature type="compositionally biased region" description="Polar residues" evidence="1">
    <location>
        <begin position="1"/>
        <end position="18"/>
    </location>
</feature>
<keyword evidence="3" id="KW-1185">Reference proteome</keyword>
<sequence length="144" mass="15489">MSDQPTNDQTSTGQPTQLTEEDQQRVRNAVMLAGALVSNADPGFLDTFKESFATGKALQAAPPELQRMLRGGGLPHLPADRSNLEGHVIELVGEVRRLLETQTPQLVQPYRELVLTVARDVAEAAKGTSSTEQAAIGKLEQALS</sequence>
<name>A0A255H320_9ACTN</name>
<reference evidence="2 3" key="1">
    <citation type="submission" date="2017-07" db="EMBL/GenBank/DDBJ databases">
        <title>Draft whole genome sequences of clinical Proprionibacteriaceae strains.</title>
        <authorList>
            <person name="Bernier A.-M."/>
            <person name="Bernard K."/>
            <person name="Domingo M.-C."/>
        </authorList>
    </citation>
    <scope>NUCLEOTIDE SEQUENCE [LARGE SCALE GENOMIC DNA]</scope>
    <source>
        <strain evidence="2 3">NML 130396</strain>
    </source>
</reference>
<feature type="region of interest" description="Disordered" evidence="1">
    <location>
        <begin position="1"/>
        <end position="24"/>
    </location>
</feature>
<organism evidence="2 3">
    <name type="scientific">Enemella dayhoffiae</name>
    <dbReference type="NCBI Taxonomy" id="2016507"/>
    <lineage>
        <taxon>Bacteria</taxon>
        <taxon>Bacillati</taxon>
        <taxon>Actinomycetota</taxon>
        <taxon>Actinomycetes</taxon>
        <taxon>Propionibacteriales</taxon>
        <taxon>Propionibacteriaceae</taxon>
        <taxon>Enemella</taxon>
    </lineage>
</organism>
<comment type="caution">
    <text evidence="2">The sequence shown here is derived from an EMBL/GenBank/DDBJ whole genome shotgun (WGS) entry which is preliminary data.</text>
</comment>
<protein>
    <submittedName>
        <fullName evidence="2">Uncharacterized protein</fullName>
    </submittedName>
</protein>
<evidence type="ECO:0000256" key="1">
    <source>
        <dbReference type="SAM" id="MobiDB-lite"/>
    </source>
</evidence>
<dbReference type="RefSeq" id="WP_094363720.1">
    <property type="nucleotide sequence ID" value="NZ_NMVQ01000012.1"/>
</dbReference>
<evidence type="ECO:0000313" key="2">
    <source>
        <dbReference type="EMBL" id="OYO21977.1"/>
    </source>
</evidence>